<dbReference type="AlphaFoldDB" id="A0A0F9ANP5"/>
<dbReference type="EMBL" id="LAZR01045014">
    <property type="protein sequence ID" value="KKL00863.1"/>
    <property type="molecule type" value="Genomic_DNA"/>
</dbReference>
<dbReference type="CDD" id="cd00146">
    <property type="entry name" value="PKD"/>
    <property type="match status" value="1"/>
</dbReference>
<dbReference type="InterPro" id="IPR035986">
    <property type="entry name" value="PKD_dom_sf"/>
</dbReference>
<protein>
    <recommendedName>
        <fullName evidence="1">PKD domain-containing protein</fullName>
    </recommendedName>
</protein>
<dbReference type="SUPFAM" id="SSF49299">
    <property type="entry name" value="PKD domain"/>
    <property type="match status" value="1"/>
</dbReference>
<name>A0A0F9ANP5_9ZZZZ</name>
<gene>
    <name evidence="2" type="ORF">LCGC14_2628270</name>
</gene>
<feature type="non-terminal residue" evidence="2">
    <location>
        <position position="281"/>
    </location>
</feature>
<dbReference type="Gene3D" id="2.60.40.10">
    <property type="entry name" value="Immunoglobulins"/>
    <property type="match status" value="1"/>
</dbReference>
<reference evidence="2" key="1">
    <citation type="journal article" date="2015" name="Nature">
        <title>Complex archaea that bridge the gap between prokaryotes and eukaryotes.</title>
        <authorList>
            <person name="Spang A."/>
            <person name="Saw J.H."/>
            <person name="Jorgensen S.L."/>
            <person name="Zaremba-Niedzwiedzka K."/>
            <person name="Martijn J."/>
            <person name="Lind A.E."/>
            <person name="van Eijk R."/>
            <person name="Schleper C."/>
            <person name="Guy L."/>
            <person name="Ettema T.J."/>
        </authorList>
    </citation>
    <scope>NUCLEOTIDE SEQUENCE</scope>
</reference>
<dbReference type="InterPro" id="IPR011659">
    <property type="entry name" value="WD40"/>
</dbReference>
<feature type="domain" description="PKD" evidence="1">
    <location>
        <begin position="205"/>
        <end position="274"/>
    </location>
</feature>
<dbReference type="InterPro" id="IPR000601">
    <property type="entry name" value="PKD_dom"/>
</dbReference>
<dbReference type="InterPro" id="IPR013783">
    <property type="entry name" value="Ig-like_fold"/>
</dbReference>
<dbReference type="Pfam" id="PF18911">
    <property type="entry name" value="PKD_4"/>
    <property type="match status" value="1"/>
</dbReference>
<dbReference type="Pfam" id="PF07676">
    <property type="entry name" value="PD40"/>
    <property type="match status" value="1"/>
</dbReference>
<proteinExistence type="predicted"/>
<evidence type="ECO:0000313" key="2">
    <source>
        <dbReference type="EMBL" id="KKL00863.1"/>
    </source>
</evidence>
<dbReference type="PROSITE" id="PS50093">
    <property type="entry name" value="PKD"/>
    <property type="match status" value="1"/>
</dbReference>
<accession>A0A0F9ANP5</accession>
<evidence type="ECO:0000259" key="1">
    <source>
        <dbReference type="PROSITE" id="PS50093"/>
    </source>
</evidence>
<organism evidence="2">
    <name type="scientific">marine sediment metagenome</name>
    <dbReference type="NCBI Taxonomy" id="412755"/>
    <lineage>
        <taxon>unclassified sequences</taxon>
        <taxon>metagenomes</taxon>
        <taxon>ecological metagenomes</taxon>
    </lineage>
</organism>
<comment type="caution">
    <text evidence="2">The sequence shown here is derived from an EMBL/GenBank/DDBJ whole genome shotgun (WGS) entry which is preliminary data.</text>
</comment>
<sequence length="281" mass="32655">MGRFDLYVCYLRGSLWSEPVNLGPNINSSRNEIYPVYYPDGRLYFSSNGLDPNIGGFDLYFSVRNVGEWTAPVHLSPPFNTRRNDAWFYVTDTSYSQGYIHSDREARIYNIFEFSLDIPEDLYVNCKLVEQNSYCFTFYEAGTMDIDTTQFRYEWVVEDKKFRQKTVDYCFEGVGNFSIALNVIDLLSGEVLFNQATYELDIEDIEQVYIGAPDTVLVNEPVQFSGKGTFLKDFTIDRYIWNTGDYNWVADTTVVHRFFRPGTYTVKLGVMNSAEKQEEIQ</sequence>